<feature type="domain" description="Peptidase M13 C-terminal" evidence="8">
    <location>
        <begin position="440"/>
        <end position="630"/>
    </location>
</feature>
<evidence type="ECO:0000256" key="6">
    <source>
        <dbReference type="ARBA" id="ARBA00022833"/>
    </source>
</evidence>
<comment type="similarity">
    <text evidence="2">Belongs to the peptidase M13 family.</text>
</comment>
<evidence type="ECO:0000256" key="7">
    <source>
        <dbReference type="ARBA" id="ARBA00023049"/>
    </source>
</evidence>
<keyword evidence="5" id="KW-0378">Hydrolase</keyword>
<dbReference type="Pfam" id="PF05649">
    <property type="entry name" value="Peptidase_M13_N"/>
    <property type="match status" value="1"/>
</dbReference>
<keyword evidence="6" id="KW-0862">Zinc</keyword>
<dbReference type="InterPro" id="IPR000718">
    <property type="entry name" value="Peptidase_M13"/>
</dbReference>
<dbReference type="EMBL" id="JACBXQ010000001">
    <property type="protein sequence ID" value="MBG9985647.1"/>
    <property type="molecule type" value="Genomic_DNA"/>
</dbReference>
<sequence length="633" mass="72181">MSVKLELVKDDLYQAVNGEWLATAEIPADKSAAGGFSELGKEVEELLMADAEGMAEGRIEVDDPSLQEFIKYYQLARNFEQRQKAGVHEAKDLLDQILAVENFDEMAELLASITLRSLSSPIPMYVTADMKDAEHYALHIDVPELILPDVPYYQEDHPTGTKLLELYEKQSIELLQAYGYDLDQAKRHLQNAMELDQAWSAYQKTKEELADYTKHYHSHTPEEFRAYSQKIDLLAVVEKVVGHIPEKIILVQVDLYQHFDSLIGETVDKLRSWILVNVANGISAYFTEDVRQIGSQFQLALTGNPETDSPEKRAYNQARMMFNQPFGIYYGEKYFGPVAKADVHEMVSNMIQVYKERLDANTWLNRETIDKAITKLNVIEIMVGYPDHYPEFYQQLKVDSNLSYFQNSQQLVLYHIKADMETVGHKVDRTKWEMPADMVNAYFDPQANVICFPAAILQPPFYSIKQSRSANYGGIGAVIAHEISHAFDNNGAKIDEKGNLNNWWTEADEAAFSEKSQAMIDQWDGLPHAGGQVNGTLTVSENIADGGGLTAALEALKKEEEIDLKEFFYNWARIWCMKARPEYEELLLQIDVHSPALLRANMQVKNMDDFHEAFGIQEEDGMWLAPEDRVIIW</sequence>
<evidence type="ECO:0000256" key="2">
    <source>
        <dbReference type="ARBA" id="ARBA00007357"/>
    </source>
</evidence>
<reference evidence="10 11" key="1">
    <citation type="submission" date="2020-07" db="EMBL/GenBank/DDBJ databases">
        <title>Facklamia lactis sp. nov., isolated from raw milk.</title>
        <authorList>
            <person name="Doll E.V."/>
            <person name="Huptas C."/>
            <person name="Staib L."/>
            <person name="Wenning M."/>
            <person name="Scherer S."/>
        </authorList>
    </citation>
    <scope>NUCLEOTIDE SEQUENCE [LARGE SCALE GENOMIC DNA]</scope>
    <source>
        <strain evidence="10 11">DSM 111018</strain>
    </source>
</reference>
<dbReference type="Gene3D" id="1.10.1380.10">
    <property type="entry name" value="Neutral endopeptidase , domain2"/>
    <property type="match status" value="1"/>
</dbReference>
<dbReference type="Proteomes" id="UP000721415">
    <property type="component" value="Unassembled WGS sequence"/>
</dbReference>
<dbReference type="InterPro" id="IPR008753">
    <property type="entry name" value="Peptidase_M13_N"/>
</dbReference>
<gene>
    <name evidence="10" type="ORF">HZY91_01925</name>
</gene>
<evidence type="ECO:0000256" key="3">
    <source>
        <dbReference type="ARBA" id="ARBA00022670"/>
    </source>
</evidence>
<dbReference type="PANTHER" id="PTHR11733">
    <property type="entry name" value="ZINC METALLOPROTEASE FAMILY M13 NEPRILYSIN-RELATED"/>
    <property type="match status" value="1"/>
</dbReference>
<dbReference type="PROSITE" id="PS51885">
    <property type="entry name" value="NEPRILYSIN"/>
    <property type="match status" value="1"/>
</dbReference>
<evidence type="ECO:0000313" key="11">
    <source>
        <dbReference type="Proteomes" id="UP000721415"/>
    </source>
</evidence>
<dbReference type="PANTHER" id="PTHR11733:SF167">
    <property type="entry name" value="FI17812P1-RELATED"/>
    <property type="match status" value="1"/>
</dbReference>
<keyword evidence="7" id="KW-0482">Metalloprotease</keyword>
<dbReference type="Pfam" id="PF01431">
    <property type="entry name" value="Peptidase_M13"/>
    <property type="match status" value="1"/>
</dbReference>
<dbReference type="CDD" id="cd08662">
    <property type="entry name" value="M13"/>
    <property type="match status" value="1"/>
</dbReference>
<comment type="cofactor">
    <cofactor evidence="1">
        <name>Zn(2+)</name>
        <dbReference type="ChEBI" id="CHEBI:29105"/>
    </cofactor>
</comment>
<dbReference type="InterPro" id="IPR024079">
    <property type="entry name" value="MetalloPept_cat_dom_sf"/>
</dbReference>
<keyword evidence="4" id="KW-0479">Metal-binding</keyword>
<organism evidence="10 11">
    <name type="scientific">Facklamia lactis</name>
    <dbReference type="NCBI Taxonomy" id="2749967"/>
    <lineage>
        <taxon>Bacteria</taxon>
        <taxon>Bacillati</taxon>
        <taxon>Bacillota</taxon>
        <taxon>Bacilli</taxon>
        <taxon>Lactobacillales</taxon>
        <taxon>Aerococcaceae</taxon>
        <taxon>Facklamia</taxon>
    </lineage>
</organism>
<dbReference type="InterPro" id="IPR042089">
    <property type="entry name" value="Peptidase_M13_dom_2"/>
</dbReference>
<keyword evidence="11" id="KW-1185">Reference proteome</keyword>
<dbReference type="RefSeq" id="WP_197114134.1">
    <property type="nucleotide sequence ID" value="NZ_JACBXQ010000001.1"/>
</dbReference>
<protein>
    <recommendedName>
        <fullName evidence="12">Peptidase M13</fullName>
    </recommendedName>
</protein>
<evidence type="ECO:0008006" key="12">
    <source>
        <dbReference type="Google" id="ProtNLM"/>
    </source>
</evidence>
<accession>A0ABS0LNT1</accession>
<evidence type="ECO:0000256" key="1">
    <source>
        <dbReference type="ARBA" id="ARBA00001947"/>
    </source>
</evidence>
<evidence type="ECO:0000259" key="8">
    <source>
        <dbReference type="Pfam" id="PF01431"/>
    </source>
</evidence>
<evidence type="ECO:0000256" key="5">
    <source>
        <dbReference type="ARBA" id="ARBA00022801"/>
    </source>
</evidence>
<name>A0ABS0LNT1_9LACT</name>
<feature type="domain" description="Peptidase M13 N-terminal" evidence="9">
    <location>
        <begin position="9"/>
        <end position="386"/>
    </location>
</feature>
<keyword evidence="3" id="KW-0645">Protease</keyword>
<dbReference type="Gene3D" id="3.40.390.10">
    <property type="entry name" value="Collagenase (Catalytic Domain)"/>
    <property type="match status" value="1"/>
</dbReference>
<dbReference type="InterPro" id="IPR018497">
    <property type="entry name" value="Peptidase_M13_C"/>
</dbReference>
<evidence type="ECO:0000256" key="4">
    <source>
        <dbReference type="ARBA" id="ARBA00022723"/>
    </source>
</evidence>
<dbReference type="SUPFAM" id="SSF55486">
    <property type="entry name" value="Metalloproteases ('zincins'), catalytic domain"/>
    <property type="match status" value="1"/>
</dbReference>
<proteinExistence type="inferred from homology"/>
<comment type="caution">
    <text evidence="10">The sequence shown here is derived from an EMBL/GenBank/DDBJ whole genome shotgun (WGS) entry which is preliminary data.</text>
</comment>
<evidence type="ECO:0000313" key="10">
    <source>
        <dbReference type="EMBL" id="MBG9985647.1"/>
    </source>
</evidence>
<dbReference type="PRINTS" id="PR00786">
    <property type="entry name" value="NEPRILYSIN"/>
</dbReference>
<evidence type="ECO:0000259" key="9">
    <source>
        <dbReference type="Pfam" id="PF05649"/>
    </source>
</evidence>